<evidence type="ECO:0000313" key="3">
    <source>
        <dbReference type="Proteomes" id="UP000584587"/>
    </source>
</evidence>
<evidence type="ECO:0000259" key="1">
    <source>
        <dbReference type="Pfam" id="PF01695"/>
    </source>
</evidence>
<dbReference type="PANTHER" id="PTHR30050:SF8">
    <property type="entry name" value="PRIMOSOMAL PROTEIN DNAI"/>
    <property type="match status" value="1"/>
</dbReference>
<dbReference type="GO" id="GO:0005524">
    <property type="term" value="F:ATP binding"/>
    <property type="evidence" value="ECO:0007669"/>
    <property type="project" value="UniProtKB-KW"/>
</dbReference>
<reference evidence="2 3" key="1">
    <citation type="submission" date="2020-04" db="EMBL/GenBank/DDBJ databases">
        <title>Complete genome sequence of Spiroplasma platyhelix ATCC 51748, an insect isolate.</title>
        <authorList>
            <person name="Green E.A."/>
            <person name="Klassen J.L."/>
        </authorList>
    </citation>
    <scope>NUCLEOTIDE SEQUENCE [LARGE SCALE GENOMIC DNA]</scope>
    <source>
        <strain evidence="2 3">PALS-1</strain>
    </source>
</reference>
<dbReference type="Gene3D" id="3.40.50.300">
    <property type="entry name" value="P-loop containing nucleotide triphosphate hydrolases"/>
    <property type="match status" value="1"/>
</dbReference>
<dbReference type="PANTHER" id="PTHR30050">
    <property type="entry name" value="CHROMOSOMAL REPLICATION INITIATOR PROTEIN DNAA"/>
    <property type="match status" value="1"/>
</dbReference>
<dbReference type="Proteomes" id="UP000584587">
    <property type="component" value="Unassembled WGS sequence"/>
</dbReference>
<dbReference type="EMBL" id="JAAVVK010000001">
    <property type="protein sequence ID" value="NKE38442.1"/>
    <property type="molecule type" value="Genomic_DNA"/>
</dbReference>
<feature type="domain" description="IstB-like ATP-binding" evidence="1">
    <location>
        <begin position="122"/>
        <end position="252"/>
    </location>
</feature>
<dbReference type="AlphaFoldDB" id="A0A846TW97"/>
<evidence type="ECO:0000313" key="2">
    <source>
        <dbReference type="EMBL" id="NKE38442.1"/>
    </source>
</evidence>
<gene>
    <name evidence="2" type="ORF">HER12_01580</name>
</gene>
<comment type="caution">
    <text evidence="2">The sequence shown here is derived from an EMBL/GenBank/DDBJ whole genome shotgun (WGS) entry which is preliminary data.</text>
</comment>
<dbReference type="Pfam" id="PF01695">
    <property type="entry name" value="IstB_IS21"/>
    <property type="match status" value="1"/>
</dbReference>
<protein>
    <submittedName>
        <fullName evidence="2">ATP-binding protein</fullName>
    </submittedName>
</protein>
<name>A0A846TW97_9MOLU</name>
<keyword evidence="2" id="KW-0547">Nucleotide-binding</keyword>
<dbReference type="InterPro" id="IPR002611">
    <property type="entry name" value="IstB_ATP-bd"/>
</dbReference>
<sequence>MKSNLEQFLKENEGNKELINFIADNKINDQLFIEYYDLFQEYVTSCNLCKKNENIVKCQQKIQGYRLKLNINTNQKVISFLTECSHTISNLKQKELNDKFLIRHYDDALLSLSWSKEFITAGRGRQEVISYLKTFQLKTSAQGLYLYGDTGVGKTYIFILLANKLIQKKHTVSFISWPQFVTEFKSNFENKNDNIKKLEQIKNCDFLFIDDLGSESISPWERDELLFSILNARVLPLKTTFISSSYNLSDLARCYRPQANKIEDTKVKRLIERIKKLTKPIELTDFKN</sequence>
<dbReference type="CDD" id="cd00009">
    <property type="entry name" value="AAA"/>
    <property type="match status" value="1"/>
</dbReference>
<dbReference type="RefSeq" id="WP_168104914.1">
    <property type="nucleotide sequence ID" value="NZ_CP051215.1"/>
</dbReference>
<proteinExistence type="predicted"/>
<organism evidence="2 3">
    <name type="scientific">Spiroplasma platyhelix PALS-1</name>
    <dbReference type="NCBI Taxonomy" id="1276218"/>
    <lineage>
        <taxon>Bacteria</taxon>
        <taxon>Bacillati</taxon>
        <taxon>Mycoplasmatota</taxon>
        <taxon>Mollicutes</taxon>
        <taxon>Entomoplasmatales</taxon>
        <taxon>Spiroplasmataceae</taxon>
        <taxon>Spiroplasma</taxon>
    </lineage>
</organism>
<dbReference type="InterPro" id="IPR027417">
    <property type="entry name" value="P-loop_NTPase"/>
</dbReference>
<dbReference type="GO" id="GO:0006260">
    <property type="term" value="P:DNA replication"/>
    <property type="evidence" value="ECO:0007669"/>
    <property type="project" value="TreeGrafter"/>
</dbReference>
<keyword evidence="2" id="KW-0067">ATP-binding</keyword>
<dbReference type="SUPFAM" id="SSF52540">
    <property type="entry name" value="P-loop containing nucleoside triphosphate hydrolases"/>
    <property type="match status" value="1"/>
</dbReference>
<accession>A0A846TW97</accession>
<keyword evidence="3" id="KW-1185">Reference proteome</keyword>